<feature type="transmembrane region" description="Helical" evidence="7">
    <location>
        <begin position="101"/>
        <end position="121"/>
    </location>
</feature>
<feature type="transmembrane region" description="Helical" evidence="7">
    <location>
        <begin position="37"/>
        <end position="61"/>
    </location>
</feature>
<evidence type="ECO:0000256" key="2">
    <source>
        <dbReference type="ARBA" id="ARBA00006679"/>
    </source>
</evidence>
<dbReference type="GO" id="GO:0005886">
    <property type="term" value="C:plasma membrane"/>
    <property type="evidence" value="ECO:0007669"/>
    <property type="project" value="UniProtKB-SubCell"/>
</dbReference>
<accession>A0A1I6URR9</accession>
<dbReference type="Pfam" id="PF07681">
    <property type="entry name" value="DoxX"/>
    <property type="match status" value="1"/>
</dbReference>
<sequence length="126" mass="13694">MRNYSNIGLTVLRVGVSLLMMTHGYGKLERLLSGEEIQFMSFLGLSPTISLILTIIGEFVAPIFIIIGYKTKWASIPPIIAMAVAALIVHGDDPLAKKEMALLYLIAFITIGLLGPGKFSIDGRKS</sequence>
<evidence type="ECO:0000256" key="5">
    <source>
        <dbReference type="ARBA" id="ARBA00022989"/>
    </source>
</evidence>
<reference evidence="8 9" key="1">
    <citation type="submission" date="2016-10" db="EMBL/GenBank/DDBJ databases">
        <authorList>
            <person name="de Groot N.N."/>
        </authorList>
    </citation>
    <scope>NUCLEOTIDE SEQUENCE [LARGE SCALE GENOMIC DNA]</scope>
    <source>
        <strain evidence="8 9">CGMCC 1.6114</strain>
    </source>
</reference>
<dbReference type="PANTHER" id="PTHR33452">
    <property type="entry name" value="OXIDOREDUCTASE CATD-RELATED"/>
    <property type="match status" value="1"/>
</dbReference>
<dbReference type="InterPro" id="IPR051907">
    <property type="entry name" value="DoxX-like_oxidoreductase"/>
</dbReference>
<dbReference type="Proteomes" id="UP000183209">
    <property type="component" value="Unassembled WGS sequence"/>
</dbReference>
<dbReference type="EMBL" id="FPAG01000007">
    <property type="protein sequence ID" value="SFT04148.1"/>
    <property type="molecule type" value="Genomic_DNA"/>
</dbReference>
<feature type="transmembrane region" description="Helical" evidence="7">
    <location>
        <begin position="7"/>
        <end position="25"/>
    </location>
</feature>
<name>A0A1I6URR9_9FLAO</name>
<dbReference type="RefSeq" id="WP_038263951.1">
    <property type="nucleotide sequence ID" value="NZ_FPAG01000007.1"/>
</dbReference>
<protein>
    <submittedName>
        <fullName evidence="8">Putative oxidoreductase</fullName>
    </submittedName>
</protein>
<evidence type="ECO:0000313" key="9">
    <source>
        <dbReference type="Proteomes" id="UP000183209"/>
    </source>
</evidence>
<dbReference type="PANTHER" id="PTHR33452:SF1">
    <property type="entry name" value="INNER MEMBRANE PROTEIN YPHA-RELATED"/>
    <property type="match status" value="1"/>
</dbReference>
<evidence type="ECO:0000256" key="1">
    <source>
        <dbReference type="ARBA" id="ARBA00004651"/>
    </source>
</evidence>
<evidence type="ECO:0000256" key="4">
    <source>
        <dbReference type="ARBA" id="ARBA00022692"/>
    </source>
</evidence>
<evidence type="ECO:0000256" key="6">
    <source>
        <dbReference type="ARBA" id="ARBA00023136"/>
    </source>
</evidence>
<gene>
    <name evidence="8" type="ORF">SAMN04487906_2676</name>
</gene>
<dbReference type="AlphaFoldDB" id="A0A1I6URR9"/>
<evidence type="ECO:0000256" key="3">
    <source>
        <dbReference type="ARBA" id="ARBA00022475"/>
    </source>
</evidence>
<keyword evidence="5 7" id="KW-1133">Transmembrane helix</keyword>
<comment type="similarity">
    <text evidence="2">Belongs to the DoxX family.</text>
</comment>
<keyword evidence="4 7" id="KW-0812">Transmembrane</keyword>
<keyword evidence="6 7" id="KW-0472">Membrane</keyword>
<keyword evidence="3" id="KW-1003">Cell membrane</keyword>
<organism evidence="8 9">
    <name type="scientific">Zhouia amylolytica</name>
    <dbReference type="NCBI Taxonomy" id="376730"/>
    <lineage>
        <taxon>Bacteria</taxon>
        <taxon>Pseudomonadati</taxon>
        <taxon>Bacteroidota</taxon>
        <taxon>Flavobacteriia</taxon>
        <taxon>Flavobacteriales</taxon>
        <taxon>Flavobacteriaceae</taxon>
        <taxon>Zhouia</taxon>
    </lineage>
</organism>
<dbReference type="OrthoDB" id="9813193at2"/>
<comment type="subcellular location">
    <subcellularLocation>
        <location evidence="1">Cell membrane</location>
        <topology evidence="1">Multi-pass membrane protein</topology>
    </subcellularLocation>
</comment>
<dbReference type="InterPro" id="IPR032808">
    <property type="entry name" value="DoxX"/>
</dbReference>
<evidence type="ECO:0000256" key="7">
    <source>
        <dbReference type="SAM" id="Phobius"/>
    </source>
</evidence>
<feature type="transmembrane region" description="Helical" evidence="7">
    <location>
        <begin position="73"/>
        <end position="89"/>
    </location>
</feature>
<evidence type="ECO:0000313" key="8">
    <source>
        <dbReference type="EMBL" id="SFT04148.1"/>
    </source>
</evidence>
<proteinExistence type="inferred from homology"/>